<dbReference type="Pfam" id="PF00254">
    <property type="entry name" value="FKBP_C"/>
    <property type="match status" value="2"/>
</dbReference>
<dbReference type="PANTHER" id="PTHR43811">
    <property type="entry name" value="FKBP-TYPE PEPTIDYL-PROLYL CIS-TRANS ISOMERASE FKPA"/>
    <property type="match status" value="1"/>
</dbReference>
<evidence type="ECO:0000313" key="10">
    <source>
        <dbReference type="Proteomes" id="UP000539313"/>
    </source>
</evidence>
<dbReference type="RefSeq" id="WP_182707076.1">
    <property type="nucleotide sequence ID" value="NZ_JACJII010000001.1"/>
</dbReference>
<evidence type="ECO:0000313" key="9">
    <source>
        <dbReference type="EMBL" id="MBA9006036.1"/>
    </source>
</evidence>
<dbReference type="PROSITE" id="PS51257">
    <property type="entry name" value="PROKAR_LIPOPROTEIN"/>
    <property type="match status" value="1"/>
</dbReference>
<evidence type="ECO:0000256" key="7">
    <source>
        <dbReference type="SAM" id="SignalP"/>
    </source>
</evidence>
<feature type="signal peptide" evidence="7">
    <location>
        <begin position="1"/>
        <end position="25"/>
    </location>
</feature>
<accession>A0A7W3N1W5</accession>
<gene>
    <name evidence="9" type="ORF">HNR21_004918</name>
</gene>
<keyword evidence="10" id="KW-1185">Reference proteome</keyword>
<comment type="similarity">
    <text evidence="2 6">Belongs to the FKBP-type PPIase family.</text>
</comment>
<reference evidence="9 10" key="1">
    <citation type="submission" date="2020-08" db="EMBL/GenBank/DDBJ databases">
        <title>Sequencing the genomes of 1000 actinobacteria strains.</title>
        <authorList>
            <person name="Klenk H.-P."/>
        </authorList>
    </citation>
    <scope>NUCLEOTIDE SEQUENCE [LARGE SCALE GENOMIC DNA]</scope>
    <source>
        <strain evidence="9 10">DSM 45823</strain>
    </source>
</reference>
<dbReference type="EMBL" id="JACJII010000001">
    <property type="protein sequence ID" value="MBA9006036.1"/>
    <property type="molecule type" value="Genomic_DNA"/>
</dbReference>
<evidence type="ECO:0000256" key="3">
    <source>
        <dbReference type="ARBA" id="ARBA00023110"/>
    </source>
</evidence>
<evidence type="ECO:0000256" key="6">
    <source>
        <dbReference type="RuleBase" id="RU003915"/>
    </source>
</evidence>
<dbReference type="InterPro" id="IPR001179">
    <property type="entry name" value="PPIase_FKBP_dom"/>
</dbReference>
<feature type="domain" description="PPIase FKBP-type" evidence="8">
    <location>
        <begin position="219"/>
        <end position="309"/>
    </location>
</feature>
<sequence>MRRRLVPLAAALVAAPLLLSACSLGGGIPVEVSGEYGRQPDVRFDSKAEPGDELKIETLVDGEGAEVRKGDLVVASYVGYRWNGAGTKLVANSYTTGKPGAFPSGKLVPGLDKALVGKKVGSRVVALIPPDQGYGDRGDERHQIGPNDSLVYVLDVLAAYGKDAAAKGSPQPLADARLPRVADAGAGRAPRVTVPRTAPPARLQVRTLVQGTGPALRGNRLAVLHFTGVLWRTGEEFYSTWGEGRPAGEIIGVGQDIRAFDEGLVGQRIGSRILLVVPPAWGYGTKGLSHYGIKGNDTLVYVVDILGAH</sequence>
<comment type="caution">
    <text evidence="9">The sequence shown here is derived from an EMBL/GenBank/DDBJ whole genome shotgun (WGS) entry which is preliminary data.</text>
</comment>
<keyword evidence="3 5" id="KW-0697">Rotamase</keyword>
<evidence type="ECO:0000256" key="5">
    <source>
        <dbReference type="PROSITE-ProRule" id="PRU00277"/>
    </source>
</evidence>
<keyword evidence="4 5" id="KW-0413">Isomerase</keyword>
<proteinExistence type="inferred from homology"/>
<dbReference type="EC" id="5.2.1.8" evidence="6"/>
<dbReference type="AlphaFoldDB" id="A0A7W3N1W5"/>
<evidence type="ECO:0000256" key="2">
    <source>
        <dbReference type="ARBA" id="ARBA00006577"/>
    </source>
</evidence>
<comment type="catalytic activity">
    <reaction evidence="1 5 6">
        <text>[protein]-peptidylproline (omega=180) = [protein]-peptidylproline (omega=0)</text>
        <dbReference type="Rhea" id="RHEA:16237"/>
        <dbReference type="Rhea" id="RHEA-COMP:10747"/>
        <dbReference type="Rhea" id="RHEA-COMP:10748"/>
        <dbReference type="ChEBI" id="CHEBI:83833"/>
        <dbReference type="ChEBI" id="CHEBI:83834"/>
        <dbReference type="EC" id="5.2.1.8"/>
    </reaction>
</comment>
<dbReference type="PANTHER" id="PTHR43811:SF19">
    <property type="entry name" value="39 KDA FK506-BINDING NUCLEAR PROTEIN"/>
    <property type="match status" value="1"/>
</dbReference>
<evidence type="ECO:0000256" key="4">
    <source>
        <dbReference type="ARBA" id="ARBA00023235"/>
    </source>
</evidence>
<dbReference type="InterPro" id="IPR046357">
    <property type="entry name" value="PPIase_dom_sf"/>
</dbReference>
<dbReference type="SUPFAM" id="SSF54534">
    <property type="entry name" value="FKBP-like"/>
    <property type="match status" value="2"/>
</dbReference>
<evidence type="ECO:0000256" key="1">
    <source>
        <dbReference type="ARBA" id="ARBA00000971"/>
    </source>
</evidence>
<keyword evidence="7" id="KW-0732">Signal</keyword>
<feature type="domain" description="PPIase FKBP-type" evidence="8">
    <location>
        <begin position="70"/>
        <end position="160"/>
    </location>
</feature>
<dbReference type="Gene3D" id="3.10.50.40">
    <property type="match status" value="2"/>
</dbReference>
<protein>
    <recommendedName>
        <fullName evidence="6">Peptidyl-prolyl cis-trans isomerase</fullName>
        <ecNumber evidence="6">5.2.1.8</ecNumber>
    </recommendedName>
</protein>
<dbReference type="Proteomes" id="UP000539313">
    <property type="component" value="Unassembled WGS sequence"/>
</dbReference>
<name>A0A7W3N1W5_9ACTN</name>
<dbReference type="PROSITE" id="PS50059">
    <property type="entry name" value="FKBP_PPIASE"/>
    <property type="match status" value="2"/>
</dbReference>
<feature type="chain" id="PRO_5039554467" description="Peptidyl-prolyl cis-trans isomerase" evidence="7">
    <location>
        <begin position="26"/>
        <end position="309"/>
    </location>
</feature>
<organism evidence="9 10">
    <name type="scientific">Thermomonospora cellulosilytica</name>
    <dbReference type="NCBI Taxonomy" id="1411118"/>
    <lineage>
        <taxon>Bacteria</taxon>
        <taxon>Bacillati</taxon>
        <taxon>Actinomycetota</taxon>
        <taxon>Actinomycetes</taxon>
        <taxon>Streptosporangiales</taxon>
        <taxon>Thermomonosporaceae</taxon>
        <taxon>Thermomonospora</taxon>
    </lineage>
</organism>
<dbReference type="GO" id="GO:0003755">
    <property type="term" value="F:peptidyl-prolyl cis-trans isomerase activity"/>
    <property type="evidence" value="ECO:0007669"/>
    <property type="project" value="UniProtKB-UniRule"/>
</dbReference>
<evidence type="ECO:0000259" key="8">
    <source>
        <dbReference type="PROSITE" id="PS50059"/>
    </source>
</evidence>